<dbReference type="FunFam" id="3.40.1010.10:FF:000006">
    <property type="entry name" value="Siroheme synthase, putative"/>
    <property type="match status" value="1"/>
</dbReference>
<gene>
    <name evidence="16" type="ORF">LAME_0D01772G</name>
</gene>
<dbReference type="InterPro" id="IPR050161">
    <property type="entry name" value="Siro_Cobalamin_biosynth"/>
</dbReference>
<dbReference type="Gene3D" id="3.40.50.720">
    <property type="entry name" value="NAD(P)-binding Rossmann-like Domain"/>
    <property type="match status" value="1"/>
</dbReference>
<feature type="domain" description="Tetrapyrrole methylase" evidence="14">
    <location>
        <begin position="325"/>
        <end position="530"/>
    </location>
</feature>
<keyword evidence="3" id="KW-0028">Amino-acid biosynthesis</keyword>
<feature type="region of interest" description="Disordered" evidence="13">
    <location>
        <begin position="275"/>
        <end position="328"/>
    </location>
</feature>
<evidence type="ECO:0000256" key="10">
    <source>
        <dbReference type="ARBA" id="ARBA00052360"/>
    </source>
</evidence>
<dbReference type="OrthoDB" id="508204at2759"/>
<dbReference type="Pfam" id="PF00590">
    <property type="entry name" value="TP_methylase"/>
    <property type="match status" value="1"/>
</dbReference>
<dbReference type="InterPro" id="IPR000878">
    <property type="entry name" value="4pyrrol_Mease"/>
</dbReference>
<comment type="catalytic activity">
    <reaction evidence="10">
        <text>uroporphyrinogen III + 2 S-adenosyl-L-methionine = precorrin-2 + 2 S-adenosyl-L-homocysteine + H(+)</text>
        <dbReference type="Rhea" id="RHEA:32459"/>
        <dbReference type="ChEBI" id="CHEBI:15378"/>
        <dbReference type="ChEBI" id="CHEBI:57308"/>
        <dbReference type="ChEBI" id="CHEBI:57856"/>
        <dbReference type="ChEBI" id="CHEBI:58827"/>
        <dbReference type="ChEBI" id="CHEBI:59789"/>
        <dbReference type="EC" id="2.1.1.107"/>
    </reaction>
</comment>
<reference evidence="17" key="1">
    <citation type="submission" date="2016-03" db="EMBL/GenBank/DDBJ databases">
        <authorList>
            <person name="Devillers Hugo."/>
        </authorList>
    </citation>
    <scope>NUCLEOTIDE SEQUENCE [LARGE SCALE GENOMIC DNA]</scope>
</reference>
<keyword evidence="9" id="KW-0627">Porphyrin biosynthesis</keyword>
<evidence type="ECO:0000256" key="13">
    <source>
        <dbReference type="SAM" id="MobiDB-lite"/>
    </source>
</evidence>
<evidence type="ECO:0000256" key="5">
    <source>
        <dbReference type="ARBA" id="ARBA00022691"/>
    </source>
</evidence>
<feature type="domain" description="Siroheme synthase central" evidence="15">
    <location>
        <begin position="145"/>
        <end position="169"/>
    </location>
</feature>
<dbReference type="FunFam" id="3.30.950.10:FF:000005">
    <property type="entry name" value="Uroporphyrin-III c-methyltransferase, putative"/>
    <property type="match status" value="1"/>
</dbReference>
<dbReference type="PROSITE" id="PS00839">
    <property type="entry name" value="SUMT_1"/>
    <property type="match status" value="1"/>
</dbReference>
<dbReference type="GO" id="GO:0009086">
    <property type="term" value="P:methionine biosynthetic process"/>
    <property type="evidence" value="ECO:0007669"/>
    <property type="project" value="UniProtKB-KW"/>
</dbReference>
<dbReference type="Proteomes" id="UP000191144">
    <property type="component" value="Chromosome D"/>
</dbReference>
<dbReference type="PANTHER" id="PTHR45790:SF6">
    <property type="entry name" value="UROPORPHYRINOGEN-III C-METHYLTRANSFERASE"/>
    <property type="match status" value="1"/>
</dbReference>
<proteinExistence type="inferred from homology"/>
<dbReference type="InterPro" id="IPR028281">
    <property type="entry name" value="Sirohaem_synthase_central"/>
</dbReference>
<keyword evidence="6" id="KW-0560">Oxidoreductase</keyword>
<dbReference type="PIRSF" id="PIRSF036555">
    <property type="entry name" value="SUMT_yeast"/>
    <property type="match status" value="1"/>
</dbReference>
<evidence type="ECO:0000256" key="8">
    <source>
        <dbReference type="ARBA" id="ARBA00023167"/>
    </source>
</evidence>
<dbReference type="AlphaFoldDB" id="A0A1G4J6S4"/>
<evidence type="ECO:0000259" key="15">
    <source>
        <dbReference type="Pfam" id="PF14824"/>
    </source>
</evidence>
<dbReference type="InterPro" id="IPR003043">
    <property type="entry name" value="Uropor_MeTrfase_CS"/>
</dbReference>
<dbReference type="GO" id="GO:0016491">
    <property type="term" value="F:oxidoreductase activity"/>
    <property type="evidence" value="ECO:0007669"/>
    <property type="project" value="UniProtKB-KW"/>
</dbReference>
<evidence type="ECO:0000256" key="6">
    <source>
        <dbReference type="ARBA" id="ARBA00023002"/>
    </source>
</evidence>
<dbReference type="Pfam" id="PF14824">
    <property type="entry name" value="Sirohm_synth_M"/>
    <property type="match status" value="1"/>
</dbReference>
<keyword evidence="8" id="KW-0486">Methionine biosynthesis</keyword>
<dbReference type="InterPro" id="IPR006366">
    <property type="entry name" value="CobA/CysG_C"/>
</dbReference>
<dbReference type="PANTHER" id="PTHR45790">
    <property type="entry name" value="SIROHEME SYNTHASE-RELATED"/>
    <property type="match status" value="1"/>
</dbReference>
<evidence type="ECO:0000256" key="9">
    <source>
        <dbReference type="ARBA" id="ARBA00023244"/>
    </source>
</evidence>
<organism evidence="16 17">
    <name type="scientific">Lachancea meyersii CBS 8951</name>
    <dbReference type="NCBI Taxonomy" id="1266667"/>
    <lineage>
        <taxon>Eukaryota</taxon>
        <taxon>Fungi</taxon>
        <taxon>Dikarya</taxon>
        <taxon>Ascomycota</taxon>
        <taxon>Saccharomycotina</taxon>
        <taxon>Saccharomycetes</taxon>
        <taxon>Saccharomycetales</taxon>
        <taxon>Saccharomycetaceae</taxon>
        <taxon>Lachancea</taxon>
    </lineage>
</organism>
<protein>
    <submittedName>
        <fullName evidence="16">LAME_0D01772g1_1</fullName>
    </submittedName>
</protein>
<evidence type="ECO:0000256" key="7">
    <source>
        <dbReference type="ARBA" id="ARBA00023027"/>
    </source>
</evidence>
<dbReference type="GO" id="GO:0004851">
    <property type="term" value="F:uroporphyrin-III C-methyltransferase activity"/>
    <property type="evidence" value="ECO:0007669"/>
    <property type="project" value="UniProtKB-EC"/>
</dbReference>
<keyword evidence="17" id="KW-1185">Reference proteome</keyword>
<dbReference type="GO" id="GO:0019354">
    <property type="term" value="P:siroheme biosynthetic process"/>
    <property type="evidence" value="ECO:0007669"/>
    <property type="project" value="InterPro"/>
</dbReference>
<evidence type="ECO:0000313" key="17">
    <source>
        <dbReference type="Proteomes" id="UP000191144"/>
    </source>
</evidence>
<evidence type="ECO:0000256" key="4">
    <source>
        <dbReference type="ARBA" id="ARBA00022679"/>
    </source>
</evidence>
<feature type="compositionally biased region" description="Basic and acidic residues" evidence="13">
    <location>
        <begin position="277"/>
        <end position="301"/>
    </location>
</feature>
<dbReference type="InterPro" id="IPR014777">
    <property type="entry name" value="4pyrrole_Mease_sub1"/>
</dbReference>
<comment type="function">
    <text evidence="11">Siroheme synthase involved in methionine biosynthesis.</text>
</comment>
<evidence type="ECO:0000256" key="11">
    <source>
        <dbReference type="ARBA" id="ARBA00055636"/>
    </source>
</evidence>
<keyword evidence="2 12" id="KW-0489">Methyltransferase</keyword>
<evidence type="ECO:0000256" key="12">
    <source>
        <dbReference type="RuleBase" id="RU003960"/>
    </source>
</evidence>
<dbReference type="Gene3D" id="3.40.1010.10">
    <property type="entry name" value="Cobalt-precorrin-4 Transmethylase, Domain 1"/>
    <property type="match status" value="1"/>
</dbReference>
<dbReference type="SUPFAM" id="SSF75615">
    <property type="entry name" value="Siroheme synthase middle domains-like"/>
    <property type="match status" value="1"/>
</dbReference>
<dbReference type="CDD" id="cd11642">
    <property type="entry name" value="SUMT"/>
    <property type="match status" value="1"/>
</dbReference>
<evidence type="ECO:0000256" key="3">
    <source>
        <dbReference type="ARBA" id="ARBA00022605"/>
    </source>
</evidence>
<sequence length="591" mass="64869">MLKNTVPLIASLNSENEVHLLIGTHSMNVTTNRARAIVQSGAVATIVGFSKSSDADALRKKFAGESRVVLLEDQFQLGHLTTLGRSTVAKVVERVFVNLAQDQALLMQSIYQQCVKLRIPINTSQRPEFSTFSPISTYTDPAKSGLQIAVTTNGQGCLLANRIKREIVASLPTNISQAVINMGQLRDRIIYEDSNSLISNYYLNQDLQELGYGVDEDNWDSHKLNKLVHEFSMSDTQKRLKRTRWLSQVMQYYPLAQLADVSIAQLADDYVSNGKEVTSEGKLPESTETIQKHTPHEKLSEDSAEPSTATLSSQSKEKSRGNGSISLVGSGPGSVSMLTLGALHEIKTADLILADKLVPETILALIPEQIEVFIARKFPGNAERAQQELLQKGLVGLQEGKKVVRLKQGDPYIFGRGGEEYLFFSQHGYVPQVLPGLSSSLTSTVVAKIPATQRDVADQVLICTGTGRKGALPQIPEYVSTRTTVFLMALHRSEVLVEALLQQKWDPEIPATIIERASCPDQRITRTLLKYVPEVVNEIGSRPPGLLVVGSAVGALIDPDLLQFNEGKKYYIEEGFDGLNDIPLDLSAFGK</sequence>
<dbReference type="InterPro" id="IPR014776">
    <property type="entry name" value="4pyrrole_Mease_sub2"/>
</dbReference>
<dbReference type="GO" id="GO:0000103">
    <property type="term" value="P:sulfate assimilation"/>
    <property type="evidence" value="ECO:0007669"/>
    <property type="project" value="InterPro"/>
</dbReference>
<dbReference type="PROSITE" id="PS00840">
    <property type="entry name" value="SUMT_2"/>
    <property type="match status" value="1"/>
</dbReference>
<keyword evidence="4 12" id="KW-0808">Transferase</keyword>
<evidence type="ECO:0000259" key="14">
    <source>
        <dbReference type="Pfam" id="PF00590"/>
    </source>
</evidence>
<keyword evidence="5" id="KW-0949">S-adenosyl-L-methionine</keyword>
<dbReference type="InterPro" id="IPR012066">
    <property type="entry name" value="Met1_fungi"/>
</dbReference>
<comment type="similarity">
    <text evidence="1 12">Belongs to the precorrin methyltransferase family.</text>
</comment>
<accession>A0A1G4J6S4</accession>
<dbReference type="GO" id="GO:0032259">
    <property type="term" value="P:methylation"/>
    <property type="evidence" value="ECO:0007669"/>
    <property type="project" value="UniProtKB-KW"/>
</dbReference>
<name>A0A1G4J6S4_9SACH</name>
<dbReference type="InterPro" id="IPR035996">
    <property type="entry name" value="4pyrrol_Methylase_sf"/>
</dbReference>
<dbReference type="Gene3D" id="3.30.950.10">
    <property type="entry name" value="Methyltransferase, Cobalt-precorrin-4 Transmethylase, Domain 2"/>
    <property type="match status" value="1"/>
</dbReference>
<keyword evidence="7" id="KW-0520">NAD</keyword>
<dbReference type="EMBL" id="LT598482">
    <property type="protein sequence ID" value="SCU85545.1"/>
    <property type="molecule type" value="Genomic_DNA"/>
</dbReference>
<evidence type="ECO:0000256" key="1">
    <source>
        <dbReference type="ARBA" id="ARBA00005879"/>
    </source>
</evidence>
<evidence type="ECO:0000313" key="16">
    <source>
        <dbReference type="EMBL" id="SCU85545.1"/>
    </source>
</evidence>
<evidence type="ECO:0000256" key="2">
    <source>
        <dbReference type="ARBA" id="ARBA00022603"/>
    </source>
</evidence>
<feature type="compositionally biased region" description="Polar residues" evidence="13">
    <location>
        <begin position="305"/>
        <end position="314"/>
    </location>
</feature>
<dbReference type="SUPFAM" id="SSF53790">
    <property type="entry name" value="Tetrapyrrole methylase"/>
    <property type="match status" value="1"/>
</dbReference>